<dbReference type="FunFam" id="1.50.10.20:FF:000006">
    <property type="entry name" value="Mannan endo-1,6-alpha-mannosidase"/>
    <property type="match status" value="1"/>
</dbReference>
<dbReference type="GO" id="GO:0016052">
    <property type="term" value="P:carbohydrate catabolic process"/>
    <property type="evidence" value="ECO:0007669"/>
    <property type="project" value="InterPro"/>
</dbReference>
<dbReference type="GO" id="GO:0008496">
    <property type="term" value="F:mannan endo-1,6-alpha-mannosidase activity"/>
    <property type="evidence" value="ECO:0007669"/>
    <property type="project" value="UniProtKB-UniRule"/>
</dbReference>
<evidence type="ECO:0000256" key="6">
    <source>
        <dbReference type="ARBA" id="ARBA00022801"/>
    </source>
</evidence>
<evidence type="ECO:0000256" key="12">
    <source>
        <dbReference type="SAM" id="SignalP"/>
    </source>
</evidence>
<keyword evidence="11" id="KW-0812">Transmembrane</keyword>
<dbReference type="InterPro" id="IPR008928">
    <property type="entry name" value="6-hairpin_glycosidase_sf"/>
</dbReference>
<dbReference type="InParanoid" id="A0A136J7D3"/>
<gene>
    <name evidence="13" type="ORF">Micbo1qcDRAFT_183041</name>
</gene>
<evidence type="ECO:0000256" key="10">
    <source>
        <dbReference type="PIRNR" id="PIRNR016302"/>
    </source>
</evidence>
<keyword evidence="7 11" id="KW-0472">Membrane</keyword>
<keyword evidence="5 12" id="KW-0732">Signal</keyword>
<evidence type="ECO:0000256" key="9">
    <source>
        <dbReference type="ARBA" id="ARBA00023295"/>
    </source>
</evidence>
<dbReference type="Proteomes" id="UP000070501">
    <property type="component" value="Unassembled WGS sequence"/>
</dbReference>
<keyword evidence="14" id="KW-1185">Reference proteome</keyword>
<evidence type="ECO:0000256" key="1">
    <source>
        <dbReference type="ARBA" id="ARBA00001452"/>
    </source>
</evidence>
<comment type="similarity">
    <text evidence="3 10">Belongs to the glycosyl hydrolase 76 family.</text>
</comment>
<sequence>MRFSLPFAGLGLLAGSVGAIQVNFDSDDSIKAAASTVAFGLARFYTGNNTGDVPGNLPDPYFWWEAGAMFGTLVDYWFHTGDDTYNAITKQALLHQVGKDRDYMPVNQTRTLGNDDQGFWAMAAMSAAEAKFPDPSPDEPQWLALAQAVFNAYVSRWDEQHCDGGLRWQIFQFNAGFEYKNSISNGCFFNLASRLARYTGNSTYADWAGRVWTWLEGHELIDKDFNVFDGAGIVDQCATHDKAQWTYNAGIYLHGAAALYDYTNGSALWEGRVNGLIKRTREHFFNEDGILVERACETFGTCNNDQQSFRGYLMRWFGATMQLAPFTYDTLMPILRTNAAAAARQCTGSPPASKYRGPAGTACGFTWTGTFDNLVGVGPQMSALSALQYTLIKKNNRAAVPATANNGGTSIGNVNAGARDETKMVMFEPITVGERVAAGFLTTAATLSLIAAVVFLLRDETDIEARMDKLENEKTVKWGV</sequence>
<reference evidence="14" key="1">
    <citation type="submission" date="2016-02" db="EMBL/GenBank/DDBJ databases">
        <title>Draft genome sequence of Microdochium bolleyi, a fungal endophyte of beachgrass.</title>
        <authorList>
            <consortium name="DOE Joint Genome Institute"/>
            <person name="David A.S."/>
            <person name="May G."/>
            <person name="Haridas S."/>
            <person name="Lim J."/>
            <person name="Wang M."/>
            <person name="Labutti K."/>
            <person name="Lipzen A."/>
            <person name="Barry K."/>
            <person name="Grigoriev I.V."/>
        </authorList>
    </citation>
    <scope>NUCLEOTIDE SEQUENCE [LARGE SCALE GENOMIC DNA]</scope>
    <source>
        <strain evidence="14">J235TASD1</strain>
    </source>
</reference>
<keyword evidence="11" id="KW-1133">Transmembrane helix</keyword>
<keyword evidence="6 10" id="KW-0378">Hydrolase</keyword>
<keyword evidence="9 10" id="KW-0326">Glycosidase</keyword>
<dbReference type="InterPro" id="IPR005198">
    <property type="entry name" value="Glyco_hydro_76"/>
</dbReference>
<keyword evidence="8" id="KW-0325">Glycoprotein</keyword>
<dbReference type="STRING" id="196109.A0A136J7D3"/>
<evidence type="ECO:0000256" key="3">
    <source>
        <dbReference type="ARBA" id="ARBA00009699"/>
    </source>
</evidence>
<evidence type="ECO:0000313" key="14">
    <source>
        <dbReference type="Proteomes" id="UP000070501"/>
    </source>
</evidence>
<dbReference type="GO" id="GO:0009272">
    <property type="term" value="P:fungal-type cell wall biogenesis"/>
    <property type="evidence" value="ECO:0007669"/>
    <property type="project" value="TreeGrafter"/>
</dbReference>
<name>A0A136J7D3_9PEZI</name>
<dbReference type="PANTHER" id="PTHR12145">
    <property type="entry name" value="MANNAN ENDO-1,6-ALPHA-MANNOSIDASE DCW1"/>
    <property type="match status" value="1"/>
</dbReference>
<feature type="transmembrane region" description="Helical" evidence="11">
    <location>
        <begin position="436"/>
        <end position="457"/>
    </location>
</feature>
<accession>A0A136J7D3</accession>
<feature type="signal peptide" evidence="12">
    <location>
        <begin position="1"/>
        <end position="19"/>
    </location>
</feature>
<dbReference type="PIRSF" id="PIRSF016302">
    <property type="entry name" value="Man_a_manosd"/>
    <property type="match status" value="1"/>
</dbReference>
<evidence type="ECO:0000256" key="7">
    <source>
        <dbReference type="ARBA" id="ARBA00023136"/>
    </source>
</evidence>
<dbReference type="SUPFAM" id="SSF48208">
    <property type="entry name" value="Six-hairpin glycosidases"/>
    <property type="match status" value="1"/>
</dbReference>
<evidence type="ECO:0000256" key="2">
    <source>
        <dbReference type="ARBA" id="ARBA00004308"/>
    </source>
</evidence>
<dbReference type="Gene3D" id="1.50.10.20">
    <property type="match status" value="1"/>
</dbReference>
<dbReference type="PANTHER" id="PTHR12145:SF41">
    <property type="entry name" value="MANNAN ENDO-1,6-ALPHA-MANNOSIDASE"/>
    <property type="match status" value="1"/>
</dbReference>
<evidence type="ECO:0000256" key="11">
    <source>
        <dbReference type="SAM" id="Phobius"/>
    </source>
</evidence>
<dbReference type="GO" id="GO:0012505">
    <property type="term" value="C:endomembrane system"/>
    <property type="evidence" value="ECO:0007669"/>
    <property type="project" value="UniProtKB-SubCell"/>
</dbReference>
<comment type="catalytic activity">
    <reaction evidence="1 10">
        <text>Random hydrolysis of (1-&gt;6)-alpha-D-mannosidic linkages in unbranched (1-&gt;6)-mannans.</text>
        <dbReference type="EC" id="3.2.1.101"/>
    </reaction>
</comment>
<dbReference type="Pfam" id="PF03663">
    <property type="entry name" value="Glyco_hydro_76"/>
    <property type="match status" value="1"/>
</dbReference>
<evidence type="ECO:0000256" key="8">
    <source>
        <dbReference type="ARBA" id="ARBA00023180"/>
    </source>
</evidence>
<dbReference type="InterPro" id="IPR014480">
    <property type="entry name" value="Mannan-1_6-alpha_mannosidase"/>
</dbReference>
<protein>
    <recommendedName>
        <fullName evidence="4 10">Mannan endo-1,6-alpha-mannosidase</fullName>
        <ecNumber evidence="4 10">3.2.1.101</ecNumber>
    </recommendedName>
</protein>
<dbReference type="AlphaFoldDB" id="A0A136J7D3"/>
<dbReference type="EMBL" id="KQ964248">
    <property type="protein sequence ID" value="KXJ92926.1"/>
    <property type="molecule type" value="Genomic_DNA"/>
</dbReference>
<evidence type="ECO:0000256" key="5">
    <source>
        <dbReference type="ARBA" id="ARBA00022729"/>
    </source>
</evidence>
<dbReference type="OrthoDB" id="4187847at2759"/>
<dbReference type="FunCoup" id="A0A136J7D3">
    <property type="interactions" value="36"/>
</dbReference>
<evidence type="ECO:0000313" key="13">
    <source>
        <dbReference type="EMBL" id="KXJ92926.1"/>
    </source>
</evidence>
<organism evidence="13 14">
    <name type="scientific">Microdochium bolleyi</name>
    <dbReference type="NCBI Taxonomy" id="196109"/>
    <lineage>
        <taxon>Eukaryota</taxon>
        <taxon>Fungi</taxon>
        <taxon>Dikarya</taxon>
        <taxon>Ascomycota</taxon>
        <taxon>Pezizomycotina</taxon>
        <taxon>Sordariomycetes</taxon>
        <taxon>Xylariomycetidae</taxon>
        <taxon>Xylariales</taxon>
        <taxon>Microdochiaceae</taxon>
        <taxon>Microdochium</taxon>
    </lineage>
</organism>
<comment type="subcellular location">
    <subcellularLocation>
        <location evidence="2">Endomembrane system</location>
    </subcellularLocation>
</comment>
<evidence type="ECO:0000256" key="4">
    <source>
        <dbReference type="ARBA" id="ARBA00012350"/>
    </source>
</evidence>
<dbReference type="EC" id="3.2.1.101" evidence="4 10"/>
<proteinExistence type="inferred from homology"/>
<feature type="chain" id="PRO_5007293587" description="Mannan endo-1,6-alpha-mannosidase" evidence="12">
    <location>
        <begin position="20"/>
        <end position="480"/>
    </location>
</feature>